<dbReference type="GO" id="GO:0006297">
    <property type="term" value="P:nucleotide-excision repair, DNA gap filling"/>
    <property type="evidence" value="ECO:0007669"/>
    <property type="project" value="TreeGrafter"/>
</dbReference>
<evidence type="ECO:0000256" key="10">
    <source>
        <dbReference type="ARBA" id="ARBA00022763"/>
    </source>
</evidence>
<dbReference type="SUPFAM" id="SSF50249">
    <property type="entry name" value="Nucleic acid-binding proteins"/>
    <property type="match status" value="1"/>
</dbReference>
<evidence type="ECO:0000256" key="8">
    <source>
        <dbReference type="ARBA" id="ARBA00022737"/>
    </source>
</evidence>
<keyword evidence="8" id="KW-0677">Repeat</keyword>
<keyword evidence="6" id="KW-0436">Ligase</keyword>
<dbReference type="InterPro" id="IPR036599">
    <property type="entry name" value="DNA_ligase_N_sf"/>
</dbReference>
<dbReference type="FunFam" id="2.40.50.140:FF:000150">
    <property type="entry name" value="DNA ligase"/>
    <property type="match status" value="1"/>
</dbReference>
<dbReference type="PROSITE" id="PS50160">
    <property type="entry name" value="DNA_LIGASE_A3"/>
    <property type="match status" value="1"/>
</dbReference>
<dbReference type="Pfam" id="PF04675">
    <property type="entry name" value="DNA_ligase_A_N"/>
    <property type="match status" value="1"/>
</dbReference>
<organism evidence="22 23">
    <name type="scientific">Gryllus longicercus</name>
    <dbReference type="NCBI Taxonomy" id="2509291"/>
    <lineage>
        <taxon>Eukaryota</taxon>
        <taxon>Metazoa</taxon>
        <taxon>Ecdysozoa</taxon>
        <taxon>Arthropoda</taxon>
        <taxon>Hexapoda</taxon>
        <taxon>Insecta</taxon>
        <taxon>Pterygota</taxon>
        <taxon>Neoptera</taxon>
        <taxon>Polyneoptera</taxon>
        <taxon>Orthoptera</taxon>
        <taxon>Ensifera</taxon>
        <taxon>Gryllidea</taxon>
        <taxon>Grylloidea</taxon>
        <taxon>Gryllidae</taxon>
        <taxon>Gryllinae</taxon>
        <taxon>Gryllus</taxon>
    </lineage>
</organism>
<comment type="subcellular location">
    <subcellularLocation>
        <location evidence="2">Nucleus</location>
    </subcellularLocation>
</comment>
<comment type="catalytic activity">
    <reaction evidence="18">
        <text>ATP + (deoxyribonucleotide)n-3'-hydroxyl + 5'-phospho-(deoxyribonucleotide)m = (deoxyribonucleotide)n+m + AMP + diphosphate.</text>
        <dbReference type="EC" id="6.5.1.1"/>
    </reaction>
</comment>
<keyword evidence="14" id="KW-0234">DNA repair</keyword>
<evidence type="ECO:0000313" key="22">
    <source>
        <dbReference type="EMBL" id="KAK7794020.1"/>
    </source>
</evidence>
<keyword evidence="13" id="KW-0233">DNA recombination</keyword>
<evidence type="ECO:0000256" key="16">
    <source>
        <dbReference type="ARBA" id="ARBA00030676"/>
    </source>
</evidence>
<dbReference type="PANTHER" id="PTHR45997:SF1">
    <property type="entry name" value="DNA LIGASE 4"/>
    <property type="match status" value="1"/>
</dbReference>
<dbReference type="GO" id="GO:0006310">
    <property type="term" value="P:DNA recombination"/>
    <property type="evidence" value="ECO:0007669"/>
    <property type="project" value="UniProtKB-KW"/>
</dbReference>
<dbReference type="GO" id="GO:0046872">
    <property type="term" value="F:metal ion binding"/>
    <property type="evidence" value="ECO:0007669"/>
    <property type="project" value="UniProtKB-KW"/>
</dbReference>
<dbReference type="Gene3D" id="3.40.50.10190">
    <property type="entry name" value="BRCT domain"/>
    <property type="match status" value="2"/>
</dbReference>
<dbReference type="AlphaFoldDB" id="A0AAN9Z0Y8"/>
<dbReference type="SUPFAM" id="SSF117018">
    <property type="entry name" value="ATP-dependent DNA ligase DNA-binding domain"/>
    <property type="match status" value="1"/>
</dbReference>
<evidence type="ECO:0000256" key="7">
    <source>
        <dbReference type="ARBA" id="ARBA00022723"/>
    </source>
</evidence>
<dbReference type="Pfam" id="PF00533">
    <property type="entry name" value="BRCT"/>
    <property type="match status" value="1"/>
</dbReference>
<dbReference type="Pfam" id="PF01068">
    <property type="entry name" value="DNA_ligase_A_M"/>
    <property type="match status" value="1"/>
</dbReference>
<dbReference type="Pfam" id="PF04679">
    <property type="entry name" value="DNA_ligase_A_C"/>
    <property type="match status" value="1"/>
</dbReference>
<dbReference type="InterPro" id="IPR029710">
    <property type="entry name" value="LIG4"/>
</dbReference>
<comment type="similarity">
    <text evidence="3 19">Belongs to the ATP-dependent DNA ligase family.</text>
</comment>
<dbReference type="EC" id="6.5.1.1" evidence="4"/>
<evidence type="ECO:0000256" key="6">
    <source>
        <dbReference type="ARBA" id="ARBA00022598"/>
    </source>
</evidence>
<evidence type="ECO:0000256" key="17">
    <source>
        <dbReference type="ARBA" id="ARBA00031942"/>
    </source>
</evidence>
<dbReference type="GO" id="GO:0006303">
    <property type="term" value="P:double-strand break repair via nonhomologous end joining"/>
    <property type="evidence" value="ECO:0007669"/>
    <property type="project" value="TreeGrafter"/>
</dbReference>
<dbReference type="SUPFAM" id="SSF52113">
    <property type="entry name" value="BRCT domain"/>
    <property type="match status" value="2"/>
</dbReference>
<dbReference type="EMBL" id="JAZDUA010000352">
    <property type="protein sequence ID" value="KAK7794020.1"/>
    <property type="molecule type" value="Genomic_DNA"/>
</dbReference>
<gene>
    <name evidence="22" type="ORF">R5R35_007452</name>
</gene>
<dbReference type="CDD" id="cd07968">
    <property type="entry name" value="OBF_DNA_ligase_IV"/>
    <property type="match status" value="1"/>
</dbReference>
<dbReference type="SMART" id="SM00292">
    <property type="entry name" value="BRCT"/>
    <property type="match status" value="2"/>
</dbReference>
<dbReference type="InterPro" id="IPR012309">
    <property type="entry name" value="DNA_ligase_ATP-dep_C"/>
</dbReference>
<evidence type="ECO:0000256" key="19">
    <source>
        <dbReference type="RuleBase" id="RU004196"/>
    </source>
</evidence>
<dbReference type="GO" id="GO:0003677">
    <property type="term" value="F:DNA binding"/>
    <property type="evidence" value="ECO:0007669"/>
    <property type="project" value="InterPro"/>
</dbReference>
<dbReference type="InterPro" id="IPR012340">
    <property type="entry name" value="NA-bd_OB-fold"/>
</dbReference>
<dbReference type="PROSITE" id="PS50172">
    <property type="entry name" value="BRCT"/>
    <property type="match status" value="2"/>
</dbReference>
<evidence type="ECO:0000256" key="18">
    <source>
        <dbReference type="ARBA" id="ARBA00034003"/>
    </source>
</evidence>
<evidence type="ECO:0000256" key="5">
    <source>
        <dbReference type="ARBA" id="ARBA00022073"/>
    </source>
</evidence>
<dbReference type="GO" id="GO:0003910">
    <property type="term" value="F:DNA ligase (ATP) activity"/>
    <property type="evidence" value="ECO:0007669"/>
    <property type="project" value="UniProtKB-EC"/>
</dbReference>
<evidence type="ECO:0000256" key="11">
    <source>
        <dbReference type="ARBA" id="ARBA00022840"/>
    </source>
</evidence>
<dbReference type="CDD" id="cd07903">
    <property type="entry name" value="Adenylation_DNA_ligase_IV"/>
    <property type="match status" value="1"/>
</dbReference>
<dbReference type="GO" id="GO:0071897">
    <property type="term" value="P:DNA biosynthetic process"/>
    <property type="evidence" value="ECO:0007669"/>
    <property type="project" value="InterPro"/>
</dbReference>
<evidence type="ECO:0000256" key="13">
    <source>
        <dbReference type="ARBA" id="ARBA00023172"/>
    </source>
</evidence>
<comment type="caution">
    <text evidence="22">The sequence shown here is derived from an EMBL/GenBank/DDBJ whole genome shotgun (WGS) entry which is preliminary data.</text>
</comment>
<evidence type="ECO:0000256" key="3">
    <source>
        <dbReference type="ARBA" id="ARBA00007572"/>
    </source>
</evidence>
<dbReference type="InterPro" id="IPR001357">
    <property type="entry name" value="BRCT_dom"/>
</dbReference>
<evidence type="ECO:0000256" key="2">
    <source>
        <dbReference type="ARBA" id="ARBA00004123"/>
    </source>
</evidence>
<keyword evidence="10" id="KW-0227">DNA damage</keyword>
<dbReference type="Gene3D" id="3.30.470.30">
    <property type="entry name" value="DNA ligase/mRNA capping enzyme"/>
    <property type="match status" value="1"/>
</dbReference>
<feature type="domain" description="ATP-dependent DNA ligase family profile" evidence="20">
    <location>
        <begin position="351"/>
        <end position="485"/>
    </location>
</feature>
<dbReference type="InterPro" id="IPR000977">
    <property type="entry name" value="DNA_ligase_ATP-dep"/>
</dbReference>
<name>A0AAN9Z0Y8_9ORTH</name>
<dbReference type="GO" id="GO:0005524">
    <property type="term" value="F:ATP binding"/>
    <property type="evidence" value="ECO:0007669"/>
    <property type="project" value="UniProtKB-KW"/>
</dbReference>
<dbReference type="Gene3D" id="2.40.50.140">
    <property type="entry name" value="Nucleic acid-binding proteins"/>
    <property type="match status" value="1"/>
</dbReference>
<dbReference type="InterPro" id="IPR036420">
    <property type="entry name" value="BRCT_dom_sf"/>
</dbReference>
<dbReference type="InterPro" id="IPR012308">
    <property type="entry name" value="DNA_ligase_ATP-dep_N"/>
</dbReference>
<protein>
    <recommendedName>
        <fullName evidence="5">DNA ligase 4</fullName>
        <ecNumber evidence="4">6.5.1.1</ecNumber>
    </recommendedName>
    <alternativeName>
        <fullName evidence="17">DNA ligase IV</fullName>
    </alternativeName>
    <alternativeName>
        <fullName evidence="16">Polydeoxyribonucleotide synthase [ATP] 4</fullName>
    </alternativeName>
</protein>
<evidence type="ECO:0000256" key="9">
    <source>
        <dbReference type="ARBA" id="ARBA00022741"/>
    </source>
</evidence>
<dbReference type="GO" id="GO:0032807">
    <property type="term" value="C:DNA ligase IV complex"/>
    <property type="evidence" value="ECO:0007669"/>
    <property type="project" value="TreeGrafter"/>
</dbReference>
<dbReference type="InterPro" id="IPR044125">
    <property type="entry name" value="Adenylation_DNA_ligase_IV"/>
</dbReference>
<dbReference type="GO" id="GO:0005958">
    <property type="term" value="C:DNA-dependent protein kinase-DNA ligase 4 complex"/>
    <property type="evidence" value="ECO:0007669"/>
    <property type="project" value="TreeGrafter"/>
</dbReference>
<evidence type="ECO:0000259" key="21">
    <source>
        <dbReference type="PROSITE" id="PS50172"/>
    </source>
</evidence>
<dbReference type="NCBIfam" id="TIGR00574">
    <property type="entry name" value="dnl1"/>
    <property type="match status" value="1"/>
</dbReference>
<dbReference type="PANTHER" id="PTHR45997">
    <property type="entry name" value="DNA LIGASE 4"/>
    <property type="match status" value="1"/>
</dbReference>
<comment type="cofactor">
    <cofactor evidence="1">
        <name>Mg(2+)</name>
        <dbReference type="ChEBI" id="CHEBI:18420"/>
    </cofactor>
</comment>
<keyword evidence="12" id="KW-0460">Magnesium</keyword>
<evidence type="ECO:0000259" key="20">
    <source>
        <dbReference type="PROSITE" id="PS50160"/>
    </source>
</evidence>
<dbReference type="PROSITE" id="PS00333">
    <property type="entry name" value="DNA_LIGASE_A2"/>
    <property type="match status" value="1"/>
</dbReference>
<reference evidence="22 23" key="1">
    <citation type="submission" date="2024-03" db="EMBL/GenBank/DDBJ databases">
        <title>The genome assembly and annotation of the cricket Gryllus longicercus Weissman &amp; Gray.</title>
        <authorList>
            <person name="Szrajer S."/>
            <person name="Gray D."/>
            <person name="Ylla G."/>
        </authorList>
    </citation>
    <scope>NUCLEOTIDE SEQUENCE [LARGE SCALE GENOMIC DNA]</scope>
    <source>
        <strain evidence="22">DAG 2021-001</strain>
        <tissue evidence="22">Whole body minus gut</tissue>
    </source>
</reference>
<evidence type="ECO:0000256" key="12">
    <source>
        <dbReference type="ARBA" id="ARBA00022842"/>
    </source>
</evidence>
<keyword evidence="7" id="KW-0479">Metal-binding</keyword>
<accession>A0AAN9Z0Y8</accession>
<evidence type="ECO:0000256" key="1">
    <source>
        <dbReference type="ARBA" id="ARBA00001946"/>
    </source>
</evidence>
<keyword evidence="15" id="KW-0539">Nucleus</keyword>
<keyword evidence="9" id="KW-0547">Nucleotide-binding</keyword>
<evidence type="ECO:0000256" key="15">
    <source>
        <dbReference type="ARBA" id="ARBA00023242"/>
    </source>
</evidence>
<proteinExistence type="inferred from homology"/>
<keyword evidence="23" id="KW-1185">Reference proteome</keyword>
<dbReference type="FunFam" id="3.40.50.10190:FF:000027">
    <property type="entry name" value="DNA ligase"/>
    <property type="match status" value="1"/>
</dbReference>
<dbReference type="InterPro" id="IPR012310">
    <property type="entry name" value="DNA_ligase_ATP-dep_cent"/>
</dbReference>
<sequence length="906" mass="104099">MTTNTVASKIPFSDLCKLCEKVSCAKKPHKQEILKKYIKYFRDYAEKFTSESPQVDTSFYPVMRLLLPQLDRERGPYGVKEHTLAVIYIRILCLPKGEIDAEKLLNYRAPKSGGSQAGDFADVAYWILKRKCPDKGNLTVENVNNYLDNIALKNASNDRRGMELELIQMLKDMSAFDQKWLIRILLKDMKLGLGQTSIFNAFHLDAKDLYDVSNSLEKICNMLKDPNHRLHELEVEIFSPFRPMLAEQCSIQKVEECFKRHSLFYVETKHDGERFQLHYKNNTFKYFSRNGFEYTEVYGSSSYKGGLSPQLAKCISKNITSCIIDGEMMVWDKRKKFFRTKGENIEVKALKESSGLKPCFCVFDVLMYNDQVVTNKPLEDRYALLKEIFIPEEGVVMLTERTKVTSKEEVISHINQAIDSKLEGIMMKQPMSVYKPNNRKAGWYKIKPEYTEGLMDHLDTIIMGGYYGEGRRSGFISHFLVGLAVPNTEGDPVEFHSLTRVGSGYTMTKLEELLSKMDPHWNRVVPGVRPSGLEWAREKPDVWIEPQKSYILQIKATEIVDSRQNAFKTNYTLRFPRVEDIRYDKKWSDCMTLAEFEDLRKNAEGKLYSRHVTVDGLEESSPKKKRRISPTLQVAQQFTAADLTEVTKKSELFNNKEFCVISGTEDLTKQEIEKQIHSCGGNLVQNPGSSTFCVLANELNIRVSNIVKCGRYNVAKISWLLKCLDVGQLLPWSPSDMLGTTAELERDLKTKFDSFGDNYTNPATIESLKYSLDSVEEQGDMKVLGPKEMADMDIEIFGDTSPLSFFRLCSAYVDKYNEVNNPSSDIDTKLEVVALDFVFYGGCVQEIISEETTHVIIHSKNMNHLEELQMINHQREKKFHIVTEKWVEECVKKTSRISEREDIFSS</sequence>
<keyword evidence="11" id="KW-0067">ATP-binding</keyword>
<feature type="domain" description="BRCT" evidence="21">
    <location>
        <begin position="840"/>
        <end position="904"/>
    </location>
</feature>
<dbReference type="InterPro" id="IPR016059">
    <property type="entry name" value="DNA_ligase_ATP-dep_CS"/>
</dbReference>
<evidence type="ECO:0000313" key="23">
    <source>
        <dbReference type="Proteomes" id="UP001378592"/>
    </source>
</evidence>
<feature type="domain" description="BRCT" evidence="21">
    <location>
        <begin position="648"/>
        <end position="737"/>
    </location>
</feature>
<dbReference type="Proteomes" id="UP001378592">
    <property type="component" value="Unassembled WGS sequence"/>
</dbReference>
<evidence type="ECO:0000256" key="4">
    <source>
        <dbReference type="ARBA" id="ARBA00012727"/>
    </source>
</evidence>
<dbReference type="Gene3D" id="1.10.3260.10">
    <property type="entry name" value="DNA ligase, ATP-dependent, N-terminal domain"/>
    <property type="match status" value="1"/>
</dbReference>
<evidence type="ECO:0000256" key="14">
    <source>
        <dbReference type="ARBA" id="ARBA00023204"/>
    </source>
</evidence>
<dbReference type="SUPFAM" id="SSF56091">
    <property type="entry name" value="DNA ligase/mRNA capping enzyme, catalytic domain"/>
    <property type="match status" value="1"/>
</dbReference>